<reference evidence="9" key="1">
    <citation type="submission" date="2021-01" db="EMBL/GenBank/DDBJ databases">
        <authorList>
            <person name="Corre E."/>
            <person name="Pelletier E."/>
            <person name="Niang G."/>
            <person name="Scheremetjew M."/>
            <person name="Finn R."/>
            <person name="Kale V."/>
            <person name="Holt S."/>
            <person name="Cochrane G."/>
            <person name="Meng A."/>
            <person name="Brown T."/>
            <person name="Cohen L."/>
        </authorList>
    </citation>
    <scope>NUCLEOTIDE SEQUENCE</scope>
    <source>
        <strain evidence="9">MM31A-1</strain>
    </source>
</reference>
<sequence>MANVTDPLARPIHGTNPQNLIEYITRQRIYDSQYWKEHLFGCTAADVAEKAAIQLKAIGGSYGGNAKPTRFLSLVLKMLQIQPDDDIVYELIANENFKYVRALGAFYLRLTGRPADIYEKLEPLYHDFRKLRYRNPMDWRLMHLDELIDELLTEDRVCGIALPRLPNRDVLVDAGYLDGPRKSTVCTKFDLPLNDIGSMGDAKLDYCTKAVERIEEELNSMAQGGVALARSALVERGHEFEPINERKDVDELKHMISEKKEDGETIGENQINKALSENGIKRKSSDKLKSKSKKKKFGSLFKTSADEKVSDHGKKVRSKIKESENVKADGKEGTEEYWNAQRAKLGLKPLKE</sequence>
<comment type="similarity">
    <text evidence="2 7">Belongs to the PRP38 family.</text>
</comment>
<evidence type="ECO:0000313" key="9">
    <source>
        <dbReference type="EMBL" id="CAE0465089.1"/>
    </source>
</evidence>
<evidence type="ECO:0000256" key="1">
    <source>
        <dbReference type="ARBA" id="ARBA00004123"/>
    </source>
</evidence>
<evidence type="ECO:0000256" key="5">
    <source>
        <dbReference type="ARBA" id="ARBA00023187"/>
    </source>
</evidence>
<dbReference type="Pfam" id="PF03371">
    <property type="entry name" value="PRP38"/>
    <property type="match status" value="1"/>
</dbReference>
<feature type="region of interest" description="Disordered" evidence="8">
    <location>
        <begin position="262"/>
        <end position="334"/>
    </location>
</feature>
<dbReference type="EMBL" id="HBIO01012770">
    <property type="protein sequence ID" value="CAE0465089.1"/>
    <property type="molecule type" value="Transcribed_RNA"/>
</dbReference>
<evidence type="ECO:0000256" key="6">
    <source>
        <dbReference type="ARBA" id="ARBA00023242"/>
    </source>
</evidence>
<evidence type="ECO:0000256" key="8">
    <source>
        <dbReference type="SAM" id="MobiDB-lite"/>
    </source>
</evidence>
<keyword evidence="4 7" id="KW-0747">Spliceosome</keyword>
<evidence type="ECO:0000256" key="3">
    <source>
        <dbReference type="ARBA" id="ARBA00022664"/>
    </source>
</evidence>
<keyword evidence="5 7" id="KW-0508">mRNA splicing</keyword>
<dbReference type="AlphaFoldDB" id="A0A7S3Q3S9"/>
<name>A0A7S3Q3S9_9STRA</name>
<comment type="function">
    <text evidence="7">Required for pre-mRNA splicing.</text>
</comment>
<comment type="subcellular location">
    <subcellularLocation>
        <location evidence="1 7">Nucleus</location>
    </subcellularLocation>
</comment>
<accession>A0A7S3Q3S9</accession>
<evidence type="ECO:0000256" key="2">
    <source>
        <dbReference type="ARBA" id="ARBA00006164"/>
    </source>
</evidence>
<feature type="compositionally biased region" description="Basic and acidic residues" evidence="8">
    <location>
        <begin position="279"/>
        <end position="289"/>
    </location>
</feature>
<feature type="compositionally biased region" description="Basic and acidic residues" evidence="8">
    <location>
        <begin position="304"/>
        <end position="334"/>
    </location>
</feature>
<protein>
    <recommendedName>
        <fullName evidence="7">Pre-mRNA-splicing factor 38</fullName>
    </recommendedName>
</protein>
<dbReference type="PANTHER" id="PTHR23142">
    <property type="entry name" value="PRE-MRNA-SPLICING FACTOR 38A-RELATED"/>
    <property type="match status" value="1"/>
</dbReference>
<keyword evidence="3 7" id="KW-0507">mRNA processing</keyword>
<dbReference type="GO" id="GO:0000398">
    <property type="term" value="P:mRNA splicing, via spliceosome"/>
    <property type="evidence" value="ECO:0007669"/>
    <property type="project" value="UniProtKB-UniRule"/>
</dbReference>
<keyword evidence="6 7" id="KW-0539">Nucleus</keyword>
<dbReference type="GO" id="GO:0005681">
    <property type="term" value="C:spliceosomal complex"/>
    <property type="evidence" value="ECO:0007669"/>
    <property type="project" value="UniProtKB-KW"/>
</dbReference>
<organism evidence="9">
    <name type="scientific">Chaetoceros debilis</name>
    <dbReference type="NCBI Taxonomy" id="122233"/>
    <lineage>
        <taxon>Eukaryota</taxon>
        <taxon>Sar</taxon>
        <taxon>Stramenopiles</taxon>
        <taxon>Ochrophyta</taxon>
        <taxon>Bacillariophyta</taxon>
        <taxon>Coscinodiscophyceae</taxon>
        <taxon>Chaetocerotophycidae</taxon>
        <taxon>Chaetocerotales</taxon>
        <taxon>Chaetocerotaceae</taxon>
        <taxon>Chaetoceros</taxon>
    </lineage>
</organism>
<evidence type="ECO:0000256" key="4">
    <source>
        <dbReference type="ARBA" id="ARBA00022728"/>
    </source>
</evidence>
<evidence type="ECO:0000256" key="7">
    <source>
        <dbReference type="RuleBase" id="RU367025"/>
    </source>
</evidence>
<dbReference type="InterPro" id="IPR005037">
    <property type="entry name" value="PRP38"/>
</dbReference>
<gene>
    <name evidence="9" type="ORF">CDEB00056_LOCUS9930</name>
</gene>
<proteinExistence type="inferred from homology"/>
<feature type="non-terminal residue" evidence="9">
    <location>
        <position position="352"/>
    </location>
</feature>